<evidence type="ECO:0000259" key="13">
    <source>
        <dbReference type="PROSITE" id="PS51230"/>
    </source>
</evidence>
<evidence type="ECO:0000256" key="2">
    <source>
        <dbReference type="ARBA" id="ARBA00010729"/>
    </source>
</evidence>
<dbReference type="FunFam" id="1.10.418.10:FF:000007">
    <property type="entry name" value="Microtubule-associated protein, RP/EB family, member 2"/>
    <property type="match status" value="1"/>
</dbReference>
<comment type="similarity">
    <text evidence="2">Belongs to the MAPRE family.</text>
</comment>
<evidence type="ECO:0000256" key="11">
    <source>
        <dbReference type="SAM" id="MobiDB-lite"/>
    </source>
</evidence>
<dbReference type="GO" id="GO:0051301">
    <property type="term" value="P:cell division"/>
    <property type="evidence" value="ECO:0007669"/>
    <property type="project" value="UniProtKB-KW"/>
</dbReference>
<dbReference type="SUPFAM" id="SSF140612">
    <property type="entry name" value="EB1 dimerisation domain-like"/>
    <property type="match status" value="1"/>
</dbReference>
<evidence type="ECO:0000313" key="15">
    <source>
        <dbReference type="Proteomes" id="UP000466442"/>
    </source>
</evidence>
<dbReference type="InterPro" id="IPR036133">
    <property type="entry name" value="EB1_C_sf"/>
</dbReference>
<keyword evidence="5 9" id="KW-0493">Microtubule</keyword>
<dbReference type="PANTHER" id="PTHR10623">
    <property type="entry name" value="MICROTUBULE-ASSOCIATED PROTEIN RP/EB FAMILY MEMBER"/>
    <property type="match status" value="1"/>
</dbReference>
<dbReference type="InterPro" id="IPR004953">
    <property type="entry name" value="EB1_C"/>
</dbReference>
<feature type="compositionally biased region" description="Low complexity" evidence="11">
    <location>
        <begin position="154"/>
        <end position="170"/>
    </location>
</feature>
<dbReference type="SMART" id="SM00033">
    <property type="entry name" value="CH"/>
    <property type="match status" value="1"/>
</dbReference>
<evidence type="ECO:0000259" key="12">
    <source>
        <dbReference type="PROSITE" id="PS50021"/>
    </source>
</evidence>
<dbReference type="PROSITE" id="PS51230">
    <property type="entry name" value="EB1_C"/>
    <property type="match status" value="1"/>
</dbReference>
<reference evidence="14" key="1">
    <citation type="journal article" date="2021" name="Mol. Ecol. Resour.">
        <title>Apolygus lucorum genome provides insights into omnivorousness and mesophyll feeding.</title>
        <authorList>
            <person name="Liu Y."/>
            <person name="Liu H."/>
            <person name="Wang H."/>
            <person name="Huang T."/>
            <person name="Liu B."/>
            <person name="Yang B."/>
            <person name="Yin L."/>
            <person name="Li B."/>
            <person name="Zhang Y."/>
            <person name="Zhang S."/>
            <person name="Jiang F."/>
            <person name="Zhang X."/>
            <person name="Ren Y."/>
            <person name="Wang B."/>
            <person name="Wang S."/>
            <person name="Lu Y."/>
            <person name="Wu K."/>
            <person name="Fan W."/>
            <person name="Wang G."/>
        </authorList>
    </citation>
    <scope>NUCLEOTIDE SEQUENCE</scope>
    <source>
        <strain evidence="14">12Hb</strain>
    </source>
</reference>
<dbReference type="Gene3D" id="1.20.5.1430">
    <property type="match status" value="1"/>
</dbReference>
<dbReference type="InterPro" id="IPR027328">
    <property type="entry name" value="MAPRE"/>
</dbReference>
<feature type="coiled-coil region" evidence="10">
    <location>
        <begin position="217"/>
        <end position="251"/>
    </location>
</feature>
<evidence type="ECO:0000256" key="1">
    <source>
        <dbReference type="ARBA" id="ARBA00004245"/>
    </source>
</evidence>
<keyword evidence="6" id="KW-0498">Mitosis</keyword>
<dbReference type="GO" id="GO:0008017">
    <property type="term" value="F:microtubule binding"/>
    <property type="evidence" value="ECO:0007669"/>
    <property type="project" value="InterPro"/>
</dbReference>
<keyword evidence="7" id="KW-0206">Cytoskeleton</keyword>
<dbReference type="OrthoDB" id="2119228at2759"/>
<feature type="compositionally biased region" description="Polar residues" evidence="11">
    <location>
        <begin position="139"/>
        <end position="148"/>
    </location>
</feature>
<dbReference type="AlphaFoldDB" id="A0A8S9Y9X3"/>
<keyword evidence="15" id="KW-1185">Reference proteome</keyword>
<dbReference type="InterPro" id="IPR036872">
    <property type="entry name" value="CH_dom_sf"/>
</dbReference>
<evidence type="ECO:0008006" key="16">
    <source>
        <dbReference type="Google" id="ProtNLM"/>
    </source>
</evidence>
<evidence type="ECO:0000256" key="3">
    <source>
        <dbReference type="ARBA" id="ARBA00022490"/>
    </source>
</evidence>
<accession>A0A8S9Y9X3</accession>
<feature type="domain" description="EB1 C-terminal" evidence="13">
    <location>
        <begin position="209"/>
        <end position="277"/>
    </location>
</feature>
<gene>
    <name evidence="14" type="ORF">GE061_001484</name>
</gene>
<feature type="domain" description="Calponin-homology (CH)" evidence="12">
    <location>
        <begin position="14"/>
        <end position="116"/>
    </location>
</feature>
<sequence length="285" mass="32334">MAVNVHSTNVTTDNMSRHDLLQWVNDCLQSRFNKIEELCTGAAYCQFMDLLFPGSVPVKRIKFKTHLEHEYLNNFKLLQGAFKNKGVTKAVPIERLVKGKFQDNLEFLQWFKKFFDANYCDREYDALLARDGQHLGSGALSSHNSNPVRVNKPSSLHSSTSSLKSDSSRLLDGVARSSSGARSQYPVKPVIPGKSPIPSVAINLDDGRRVYRDDLKIEELSNKISDMKTLIRDLEKERDFYFGKLRDIEELCQDNTNHPAIGRVLDILYTTEEGFEPPLGAIDDY</sequence>
<dbReference type="Pfam" id="PF00307">
    <property type="entry name" value="CH"/>
    <property type="match status" value="1"/>
</dbReference>
<keyword evidence="8" id="KW-0131">Cell cycle</keyword>
<dbReference type="Pfam" id="PF03271">
    <property type="entry name" value="EB1"/>
    <property type="match status" value="1"/>
</dbReference>
<dbReference type="FunFam" id="1.20.5.1430:FF:000005">
    <property type="entry name" value="Eb1, isoform E"/>
    <property type="match status" value="1"/>
</dbReference>
<keyword evidence="4" id="KW-0132">Cell division</keyword>
<organism evidence="14 15">
    <name type="scientific">Apolygus lucorum</name>
    <name type="common">Small green plant bug</name>
    <name type="synonym">Lygocoris lucorum</name>
    <dbReference type="NCBI Taxonomy" id="248454"/>
    <lineage>
        <taxon>Eukaryota</taxon>
        <taxon>Metazoa</taxon>
        <taxon>Ecdysozoa</taxon>
        <taxon>Arthropoda</taxon>
        <taxon>Hexapoda</taxon>
        <taxon>Insecta</taxon>
        <taxon>Pterygota</taxon>
        <taxon>Neoptera</taxon>
        <taxon>Paraneoptera</taxon>
        <taxon>Hemiptera</taxon>
        <taxon>Heteroptera</taxon>
        <taxon>Panheteroptera</taxon>
        <taxon>Cimicomorpha</taxon>
        <taxon>Miridae</taxon>
        <taxon>Mirini</taxon>
        <taxon>Apolygus</taxon>
    </lineage>
</organism>
<dbReference type="PROSITE" id="PS50021">
    <property type="entry name" value="CH"/>
    <property type="match status" value="1"/>
</dbReference>
<evidence type="ECO:0000256" key="8">
    <source>
        <dbReference type="ARBA" id="ARBA00023306"/>
    </source>
</evidence>
<keyword evidence="3" id="KW-0963">Cytoplasm</keyword>
<evidence type="ECO:0000256" key="5">
    <source>
        <dbReference type="ARBA" id="ARBA00022701"/>
    </source>
</evidence>
<protein>
    <recommendedName>
        <fullName evidence="16">Microtubule-associated protein RP/EB family member 1</fullName>
    </recommendedName>
</protein>
<name>A0A8S9Y9X3_APOLU</name>
<dbReference type="Proteomes" id="UP000466442">
    <property type="component" value="Linkage Group LG1"/>
</dbReference>
<proteinExistence type="inferred from homology"/>
<evidence type="ECO:0000256" key="4">
    <source>
        <dbReference type="ARBA" id="ARBA00022618"/>
    </source>
</evidence>
<evidence type="ECO:0000256" key="9">
    <source>
        <dbReference type="PROSITE-ProRule" id="PRU00576"/>
    </source>
</evidence>
<dbReference type="InterPro" id="IPR001715">
    <property type="entry name" value="CH_dom"/>
</dbReference>
<comment type="subcellular location">
    <subcellularLocation>
        <location evidence="1">Cytoplasm</location>
        <location evidence="1">Cytoskeleton</location>
    </subcellularLocation>
</comment>
<feature type="region of interest" description="Disordered" evidence="11">
    <location>
        <begin position="138"/>
        <end position="170"/>
    </location>
</feature>
<keyword evidence="10" id="KW-0175">Coiled coil</keyword>
<comment type="caution">
    <text evidence="14">The sequence shown here is derived from an EMBL/GenBank/DDBJ whole genome shotgun (WGS) entry which is preliminary data.</text>
</comment>
<evidence type="ECO:0000313" key="14">
    <source>
        <dbReference type="EMBL" id="KAF6217131.1"/>
    </source>
</evidence>
<evidence type="ECO:0000256" key="6">
    <source>
        <dbReference type="ARBA" id="ARBA00022776"/>
    </source>
</evidence>
<dbReference type="Gene3D" id="1.10.418.10">
    <property type="entry name" value="Calponin-like domain"/>
    <property type="match status" value="1"/>
</dbReference>
<dbReference type="GO" id="GO:0005874">
    <property type="term" value="C:microtubule"/>
    <property type="evidence" value="ECO:0007669"/>
    <property type="project" value="UniProtKB-KW"/>
</dbReference>
<evidence type="ECO:0000256" key="10">
    <source>
        <dbReference type="SAM" id="Coils"/>
    </source>
</evidence>
<dbReference type="EMBL" id="WIXP02000001">
    <property type="protein sequence ID" value="KAF6217131.1"/>
    <property type="molecule type" value="Genomic_DNA"/>
</dbReference>
<dbReference type="SUPFAM" id="SSF47576">
    <property type="entry name" value="Calponin-homology domain, CH-domain"/>
    <property type="match status" value="1"/>
</dbReference>
<evidence type="ECO:0000256" key="7">
    <source>
        <dbReference type="ARBA" id="ARBA00023212"/>
    </source>
</evidence>